<accession>A0A5C6A5E2</accession>
<evidence type="ECO:0000256" key="1">
    <source>
        <dbReference type="ARBA" id="ARBA00022737"/>
    </source>
</evidence>
<evidence type="ECO:0000256" key="3">
    <source>
        <dbReference type="PROSITE-ProRule" id="PRU00339"/>
    </source>
</evidence>
<dbReference type="PROSITE" id="PS50005">
    <property type="entry name" value="TPR"/>
    <property type="match status" value="1"/>
</dbReference>
<evidence type="ECO:0000256" key="2">
    <source>
        <dbReference type="ARBA" id="ARBA00022803"/>
    </source>
</evidence>
<dbReference type="InterPro" id="IPR051012">
    <property type="entry name" value="CellSynth/LPSAsmb/PSIAsmb"/>
</dbReference>
<evidence type="ECO:0000313" key="4">
    <source>
        <dbReference type="EMBL" id="TWT94709.1"/>
    </source>
</evidence>
<dbReference type="Pfam" id="PF13432">
    <property type="entry name" value="TPR_16"/>
    <property type="match status" value="1"/>
</dbReference>
<dbReference type="InterPro" id="IPR011990">
    <property type="entry name" value="TPR-like_helical_dom_sf"/>
</dbReference>
<evidence type="ECO:0000313" key="5">
    <source>
        <dbReference type="Proteomes" id="UP000320176"/>
    </source>
</evidence>
<name>A0A5C6A5E2_9BACT</name>
<dbReference type="SMART" id="SM00028">
    <property type="entry name" value="TPR"/>
    <property type="match status" value="3"/>
</dbReference>
<keyword evidence="1" id="KW-0677">Repeat</keyword>
<keyword evidence="5" id="KW-1185">Reference proteome</keyword>
<dbReference type="AlphaFoldDB" id="A0A5C6A5E2"/>
<proteinExistence type="predicted"/>
<protein>
    <submittedName>
        <fullName evidence="4">Cellulose synthase subunit BcsC</fullName>
    </submittedName>
</protein>
<sequence>MIRYLTVASLLLISLGCQSMRAKRTSDFIEPLASHSLSSASEHGTPKSERELCIQTAKTIAANGHFTEAIALYEQAEKLAPKHPPLDRELAPIYAQAGETDKAVARYQRAIESTPNDVELRNNLAWTLLESDRLAPAIRVLDESLQQFPADRRLQSTRAIAGYRAGDRQGAIQQFTAIYGSSVAHHNIALLDIESGNEANARSAIEQSLVDNPTSETIRLASAIEKTQAPR</sequence>
<gene>
    <name evidence="4" type="ORF">Pla52n_55340</name>
</gene>
<dbReference type="PANTHER" id="PTHR45586:SF1">
    <property type="entry name" value="LIPOPOLYSACCHARIDE ASSEMBLY PROTEIN B"/>
    <property type="match status" value="1"/>
</dbReference>
<feature type="repeat" description="TPR" evidence="3">
    <location>
        <begin position="84"/>
        <end position="117"/>
    </location>
</feature>
<dbReference type="Proteomes" id="UP000320176">
    <property type="component" value="Unassembled WGS sequence"/>
</dbReference>
<dbReference type="SUPFAM" id="SSF48452">
    <property type="entry name" value="TPR-like"/>
    <property type="match status" value="1"/>
</dbReference>
<reference evidence="4 5" key="1">
    <citation type="submission" date="2019-02" db="EMBL/GenBank/DDBJ databases">
        <title>Deep-cultivation of Planctomycetes and their phenomic and genomic characterization uncovers novel biology.</title>
        <authorList>
            <person name="Wiegand S."/>
            <person name="Jogler M."/>
            <person name="Boedeker C."/>
            <person name="Pinto D."/>
            <person name="Vollmers J."/>
            <person name="Rivas-Marin E."/>
            <person name="Kohn T."/>
            <person name="Peeters S.H."/>
            <person name="Heuer A."/>
            <person name="Rast P."/>
            <person name="Oberbeckmann S."/>
            <person name="Bunk B."/>
            <person name="Jeske O."/>
            <person name="Meyerdierks A."/>
            <person name="Storesund J.E."/>
            <person name="Kallscheuer N."/>
            <person name="Luecker S."/>
            <person name="Lage O.M."/>
            <person name="Pohl T."/>
            <person name="Merkel B.J."/>
            <person name="Hornburger P."/>
            <person name="Mueller R.-W."/>
            <person name="Bruemmer F."/>
            <person name="Labrenz M."/>
            <person name="Spormann A.M."/>
            <person name="Op Den Camp H."/>
            <person name="Overmann J."/>
            <person name="Amann R."/>
            <person name="Jetten M.S.M."/>
            <person name="Mascher T."/>
            <person name="Medema M.H."/>
            <person name="Devos D.P."/>
            <person name="Kaster A.-K."/>
            <person name="Ovreas L."/>
            <person name="Rohde M."/>
            <person name="Galperin M.Y."/>
            <person name="Jogler C."/>
        </authorList>
    </citation>
    <scope>NUCLEOTIDE SEQUENCE [LARGE SCALE GENOMIC DNA]</scope>
    <source>
        <strain evidence="4 5">Pla52n</strain>
    </source>
</reference>
<dbReference type="InterPro" id="IPR019734">
    <property type="entry name" value="TPR_rpt"/>
</dbReference>
<dbReference type="PROSITE" id="PS51257">
    <property type="entry name" value="PROKAR_LIPOPROTEIN"/>
    <property type="match status" value="1"/>
</dbReference>
<dbReference type="OrthoDB" id="9814042at2"/>
<dbReference type="Gene3D" id="1.25.40.10">
    <property type="entry name" value="Tetratricopeptide repeat domain"/>
    <property type="match status" value="1"/>
</dbReference>
<comment type="caution">
    <text evidence="4">The sequence shown here is derived from an EMBL/GenBank/DDBJ whole genome shotgun (WGS) entry which is preliminary data.</text>
</comment>
<organism evidence="4 5">
    <name type="scientific">Stieleria varia</name>
    <dbReference type="NCBI Taxonomy" id="2528005"/>
    <lineage>
        <taxon>Bacteria</taxon>
        <taxon>Pseudomonadati</taxon>
        <taxon>Planctomycetota</taxon>
        <taxon>Planctomycetia</taxon>
        <taxon>Pirellulales</taxon>
        <taxon>Pirellulaceae</taxon>
        <taxon>Stieleria</taxon>
    </lineage>
</organism>
<dbReference type="Pfam" id="PF14559">
    <property type="entry name" value="TPR_19"/>
    <property type="match status" value="1"/>
</dbReference>
<keyword evidence="2 3" id="KW-0802">TPR repeat</keyword>
<dbReference type="RefSeq" id="WP_146522517.1">
    <property type="nucleotide sequence ID" value="NZ_CP151726.1"/>
</dbReference>
<dbReference type="EMBL" id="SJPN01000007">
    <property type="protein sequence ID" value="TWT94709.1"/>
    <property type="molecule type" value="Genomic_DNA"/>
</dbReference>
<dbReference type="PANTHER" id="PTHR45586">
    <property type="entry name" value="TPR REPEAT-CONTAINING PROTEIN PA4667"/>
    <property type="match status" value="1"/>
</dbReference>